<dbReference type="Pfam" id="PF07748">
    <property type="entry name" value="Glyco_hydro_38C"/>
    <property type="match status" value="1"/>
</dbReference>
<evidence type="ECO:0000313" key="2">
    <source>
        <dbReference type="EMBL" id="CAF1518075.1"/>
    </source>
</evidence>
<dbReference type="GO" id="GO:0004559">
    <property type="term" value="F:alpha-mannosidase activity"/>
    <property type="evidence" value="ECO:0007669"/>
    <property type="project" value="InterPro"/>
</dbReference>
<feature type="non-terminal residue" evidence="2">
    <location>
        <position position="104"/>
    </location>
</feature>
<dbReference type="GO" id="GO:0006013">
    <property type="term" value="P:mannose metabolic process"/>
    <property type="evidence" value="ECO:0007669"/>
    <property type="project" value="InterPro"/>
</dbReference>
<sequence>NQGFYWYQGFAGNNSQSDFQASGAYIFRPVASIPQPVSQTRSLTCITAESVQTAVIVFNDWTSQEISLYDEGEFVEVEWTVGPIPIDDNMGKEIIIRYDTDINS</sequence>
<reference evidence="2" key="1">
    <citation type="submission" date="2021-02" db="EMBL/GenBank/DDBJ databases">
        <authorList>
            <person name="Nowell W R."/>
        </authorList>
    </citation>
    <scope>NUCLEOTIDE SEQUENCE</scope>
</reference>
<dbReference type="PANTHER" id="PTHR11607">
    <property type="entry name" value="ALPHA-MANNOSIDASE"/>
    <property type="match status" value="1"/>
</dbReference>
<accession>A0A815UIF0</accession>
<name>A0A815UIF0_9BILA</name>
<feature type="domain" description="Glycosyl hydrolase family 38 C-terminal" evidence="1">
    <location>
        <begin position="15"/>
        <end position="104"/>
    </location>
</feature>
<proteinExistence type="predicted"/>
<organism evidence="2 4">
    <name type="scientific">Rotaria magnacalcarata</name>
    <dbReference type="NCBI Taxonomy" id="392030"/>
    <lineage>
        <taxon>Eukaryota</taxon>
        <taxon>Metazoa</taxon>
        <taxon>Spiralia</taxon>
        <taxon>Gnathifera</taxon>
        <taxon>Rotifera</taxon>
        <taxon>Eurotatoria</taxon>
        <taxon>Bdelloidea</taxon>
        <taxon>Philodinida</taxon>
        <taxon>Philodinidae</taxon>
        <taxon>Rotaria</taxon>
    </lineage>
</organism>
<protein>
    <recommendedName>
        <fullName evidence="1">Glycosyl hydrolase family 38 C-terminal domain-containing protein</fullName>
    </recommendedName>
</protein>
<evidence type="ECO:0000259" key="1">
    <source>
        <dbReference type="Pfam" id="PF07748"/>
    </source>
</evidence>
<evidence type="ECO:0000313" key="3">
    <source>
        <dbReference type="EMBL" id="CAF5228057.1"/>
    </source>
</evidence>
<dbReference type="InterPro" id="IPR011013">
    <property type="entry name" value="Gal_mutarotase_sf_dom"/>
</dbReference>
<dbReference type="EMBL" id="CAJNOW010007573">
    <property type="protein sequence ID" value="CAF1518075.1"/>
    <property type="molecule type" value="Genomic_DNA"/>
</dbReference>
<dbReference type="AlphaFoldDB" id="A0A815UIF0"/>
<gene>
    <name evidence="3" type="ORF">GIL414_LOCUS87953</name>
    <name evidence="2" type="ORF">KQP761_LOCUS15537</name>
</gene>
<feature type="non-terminal residue" evidence="2">
    <location>
        <position position="1"/>
    </location>
</feature>
<dbReference type="InterPro" id="IPR011682">
    <property type="entry name" value="Glyco_hydro_38_C"/>
</dbReference>
<dbReference type="Proteomes" id="UP000663834">
    <property type="component" value="Unassembled WGS sequence"/>
</dbReference>
<dbReference type="SUPFAM" id="SSF74650">
    <property type="entry name" value="Galactose mutarotase-like"/>
    <property type="match status" value="1"/>
</dbReference>
<dbReference type="OrthoDB" id="10032659at2759"/>
<dbReference type="GO" id="GO:0030246">
    <property type="term" value="F:carbohydrate binding"/>
    <property type="evidence" value="ECO:0007669"/>
    <property type="project" value="InterPro"/>
</dbReference>
<dbReference type="Gene3D" id="2.70.98.30">
    <property type="entry name" value="Golgi alpha-mannosidase II, domain 4"/>
    <property type="match status" value="1"/>
</dbReference>
<dbReference type="EMBL" id="CAJOBJ010382913">
    <property type="protein sequence ID" value="CAF5228057.1"/>
    <property type="molecule type" value="Genomic_DNA"/>
</dbReference>
<dbReference type="PANTHER" id="PTHR11607:SF3">
    <property type="entry name" value="LYSOSOMAL ALPHA-MANNOSIDASE"/>
    <property type="match status" value="1"/>
</dbReference>
<comment type="caution">
    <text evidence="2">The sequence shown here is derived from an EMBL/GenBank/DDBJ whole genome shotgun (WGS) entry which is preliminary data.</text>
</comment>
<dbReference type="GO" id="GO:0005764">
    <property type="term" value="C:lysosome"/>
    <property type="evidence" value="ECO:0007669"/>
    <property type="project" value="TreeGrafter"/>
</dbReference>
<evidence type="ECO:0000313" key="4">
    <source>
        <dbReference type="Proteomes" id="UP000663834"/>
    </source>
</evidence>
<dbReference type="InterPro" id="IPR050843">
    <property type="entry name" value="Glycosyl_Hydrlase_38"/>
</dbReference>
<dbReference type="Proteomes" id="UP000681720">
    <property type="component" value="Unassembled WGS sequence"/>
</dbReference>